<feature type="domain" description="Inosine/uridine-preferring nucleoside hydrolase" evidence="1">
    <location>
        <begin position="5"/>
        <end position="245"/>
    </location>
</feature>
<dbReference type="InterPro" id="IPR036452">
    <property type="entry name" value="Ribo_hydro-like"/>
</dbReference>
<reference evidence="2 3" key="1">
    <citation type="submission" date="2016-01" db="EMBL/GenBank/DDBJ databases">
        <title>High potential of lignocellulose degradation of a new Verrucomicrobia species.</title>
        <authorList>
            <person name="Wang Y."/>
            <person name="Shi Y."/>
            <person name="Qiu Z."/>
            <person name="Liu S."/>
            <person name="Yang H."/>
        </authorList>
    </citation>
    <scope>NUCLEOTIDE SEQUENCE [LARGE SCALE GENOMIC DNA]</scope>
    <source>
        <strain evidence="2 3">TSB47</strain>
    </source>
</reference>
<gene>
    <name evidence="2" type="ORF">AW736_22865</name>
</gene>
<dbReference type="SUPFAM" id="SSF53590">
    <property type="entry name" value="Nucleoside hydrolase"/>
    <property type="match status" value="1"/>
</dbReference>
<dbReference type="STRING" id="1184151.AW736_22865"/>
<comment type="caution">
    <text evidence="2">The sequence shown here is derived from an EMBL/GenBank/DDBJ whole genome shotgun (WGS) entry which is preliminary data.</text>
</comment>
<dbReference type="PANTHER" id="PTHR43264:SF1">
    <property type="entry name" value="INOSINE_URIDINE-PREFERRING NUCLEOSIDE HYDROLASE DOMAIN-CONTAINING PROTEIN"/>
    <property type="match status" value="1"/>
</dbReference>
<protein>
    <recommendedName>
        <fullName evidence="1">Inosine/uridine-preferring nucleoside hydrolase domain-containing protein</fullName>
    </recommendedName>
</protein>
<dbReference type="AlphaFoldDB" id="A0A178IBJ9"/>
<keyword evidence="3" id="KW-1185">Reference proteome</keyword>
<organism evidence="2 3">
    <name type="scientific">Termitidicoccus mucosus</name>
    <dbReference type="NCBI Taxonomy" id="1184151"/>
    <lineage>
        <taxon>Bacteria</taxon>
        <taxon>Pseudomonadati</taxon>
        <taxon>Verrucomicrobiota</taxon>
        <taxon>Opitutia</taxon>
        <taxon>Opitutales</taxon>
        <taxon>Opitutaceae</taxon>
        <taxon>Termitidicoccus</taxon>
    </lineage>
</organism>
<name>A0A178IBJ9_9BACT</name>
<dbReference type="Pfam" id="PF01156">
    <property type="entry name" value="IU_nuc_hydro"/>
    <property type="match status" value="1"/>
</dbReference>
<evidence type="ECO:0000313" key="2">
    <source>
        <dbReference type="EMBL" id="OAM87413.1"/>
    </source>
</evidence>
<dbReference type="PANTHER" id="PTHR43264">
    <property type="match status" value="1"/>
</dbReference>
<dbReference type="EMBL" id="LRRQ01000171">
    <property type="protein sequence ID" value="OAM87413.1"/>
    <property type="molecule type" value="Genomic_DNA"/>
</dbReference>
<dbReference type="GO" id="GO:0016799">
    <property type="term" value="F:hydrolase activity, hydrolyzing N-glycosyl compounds"/>
    <property type="evidence" value="ECO:0007669"/>
    <property type="project" value="InterPro"/>
</dbReference>
<sequence>MGNDVDDALALALTHALQNRGVCELLAVTLTHPSPDAAAYVSAFNTFYGRPGIPVGVTPDAPDIYKSEYLPVARRKGPDGRLLFPSSVEASSAPGSVALLRRILAAAADDEVVIVQTGFSTNLARLLDTLPDDVSPLAGRELVKRKVRLLSMMAGKFPFDDGNKPEFNVRLDIPSARKVADEWPTPILWSGWEVGNAVLYPAWSIDRDFYYVPHHPVRESYQTYKPTPHERPCWDLTSIACVVWPDRGYFSLSPAGQVKIGPDGRTKFTARKGGRDYYLNIDEKQSLRLREVFAALVAERPKL</sequence>
<evidence type="ECO:0000313" key="3">
    <source>
        <dbReference type="Proteomes" id="UP000078486"/>
    </source>
</evidence>
<dbReference type="InterPro" id="IPR001910">
    <property type="entry name" value="Inosine/uridine_hydrolase_dom"/>
</dbReference>
<accession>A0A178IBJ9</accession>
<dbReference type="Proteomes" id="UP000078486">
    <property type="component" value="Unassembled WGS sequence"/>
</dbReference>
<proteinExistence type="predicted"/>
<dbReference type="Gene3D" id="3.90.245.10">
    <property type="entry name" value="Ribonucleoside hydrolase-like"/>
    <property type="match status" value="1"/>
</dbReference>
<evidence type="ECO:0000259" key="1">
    <source>
        <dbReference type="Pfam" id="PF01156"/>
    </source>
</evidence>